<dbReference type="EMBL" id="JALLPB020000334">
    <property type="protein sequence ID" value="KAL3810364.1"/>
    <property type="molecule type" value="Genomic_DNA"/>
</dbReference>
<accession>A0ABD3RBP5</accession>
<keyword evidence="3" id="KW-0926">Vacuole</keyword>
<dbReference type="Gene3D" id="1.25.10.10">
    <property type="entry name" value="Leucine-rich Repeat Variant"/>
    <property type="match status" value="1"/>
</dbReference>
<reference evidence="9 10" key="1">
    <citation type="submission" date="2024-10" db="EMBL/GenBank/DDBJ databases">
        <title>Updated reference genomes for cyclostephanoid diatoms.</title>
        <authorList>
            <person name="Roberts W.R."/>
            <person name="Alverson A.J."/>
        </authorList>
    </citation>
    <scope>NUCLEOTIDE SEQUENCE [LARGE SCALE GENOMIC DNA]</scope>
    <source>
        <strain evidence="9 10">AJA228-03</strain>
    </source>
</reference>
<dbReference type="AlphaFoldDB" id="A0ABD3RBP5"/>
<name>A0ABD3RBP5_9STRA</name>
<proteinExistence type="inferred from homology"/>
<evidence type="ECO:0000256" key="8">
    <source>
        <dbReference type="SAM" id="MobiDB-lite"/>
    </source>
</evidence>
<dbReference type="InterPro" id="IPR045156">
    <property type="entry name" value="Vac8"/>
</dbReference>
<evidence type="ECO:0000256" key="7">
    <source>
        <dbReference type="ARBA" id="ARBA00026209"/>
    </source>
</evidence>
<dbReference type="PANTHER" id="PTHR47249">
    <property type="entry name" value="VACUOLAR PROTEIN 8"/>
    <property type="match status" value="1"/>
</dbReference>
<gene>
    <name evidence="9" type="ORF">ACHAXA_007698</name>
</gene>
<feature type="compositionally biased region" description="Low complexity" evidence="8">
    <location>
        <begin position="98"/>
        <end position="112"/>
    </location>
</feature>
<keyword evidence="4" id="KW-0677">Repeat</keyword>
<dbReference type="InterPro" id="IPR000225">
    <property type="entry name" value="Armadillo"/>
</dbReference>
<evidence type="ECO:0000256" key="4">
    <source>
        <dbReference type="ARBA" id="ARBA00022737"/>
    </source>
</evidence>
<dbReference type="InterPro" id="IPR011989">
    <property type="entry name" value="ARM-like"/>
</dbReference>
<evidence type="ECO:0000256" key="2">
    <source>
        <dbReference type="ARBA" id="ARBA00005462"/>
    </source>
</evidence>
<dbReference type="InterPro" id="IPR016024">
    <property type="entry name" value="ARM-type_fold"/>
</dbReference>
<evidence type="ECO:0000256" key="6">
    <source>
        <dbReference type="ARBA" id="ARBA00023288"/>
    </source>
</evidence>
<dbReference type="GO" id="GO:0005774">
    <property type="term" value="C:vacuolar membrane"/>
    <property type="evidence" value="ECO:0007669"/>
    <property type="project" value="UniProtKB-SubCell"/>
</dbReference>
<evidence type="ECO:0000256" key="5">
    <source>
        <dbReference type="ARBA" id="ARBA00023136"/>
    </source>
</evidence>
<feature type="compositionally biased region" description="Basic residues" evidence="8">
    <location>
        <begin position="80"/>
        <end position="97"/>
    </location>
</feature>
<dbReference type="PANTHER" id="PTHR47249:SF1">
    <property type="entry name" value="VACUOLAR PROTEIN 8"/>
    <property type="match status" value="1"/>
</dbReference>
<comment type="subcellular location">
    <subcellularLocation>
        <location evidence="1">Vacuole membrane</location>
        <topology evidence="1">Lipid-anchor</topology>
    </subcellularLocation>
</comment>
<evidence type="ECO:0000256" key="1">
    <source>
        <dbReference type="ARBA" id="ARBA00004592"/>
    </source>
</evidence>
<feature type="compositionally biased region" description="Low complexity" evidence="8">
    <location>
        <begin position="23"/>
        <end position="45"/>
    </location>
</feature>
<keyword evidence="10" id="KW-1185">Reference proteome</keyword>
<dbReference type="SMART" id="SM00185">
    <property type="entry name" value="ARM"/>
    <property type="match status" value="3"/>
</dbReference>
<protein>
    <recommendedName>
        <fullName evidence="7">Vacuolar protein 8</fullName>
    </recommendedName>
</protein>
<sequence length="741" mass="80227">MATTITTSPRHETGQPPSGPLVRNSPSNSSSRSRRPLSTTTRASSGGVFLSRSESGPVVFFGDRSRLGTVPSHDYSQGGRHQHKPRREQQQHHRRHASSPASGDSSYDSSHPAVRGPRAPSVGGVYPPDTGRGGGGGGRRGGERRGTASIADDGDVAASSSNGPRLVLLSPSVADPTVAVVPPSSSSVLALDPVEQRSIAKRKRREHARDPRYADIRRVVDELNMAVGPENRRVAIEMATKIFDHGDDTRHSAELYLGAANVLGLVLSTSDQDDEMRSVSGALEMVYRAEREAVVSSYQDVGAALVPLLLRLLERCEDGRRVTASTESIVTHVSRTLLHMSRISQLRVPLAGHPGMMTALERVATLPLSAENRELRMRLLANLANSEGNKVAIFERTGLMEATMQIATLNREYASAILMDLSSCPANQVAMARSDKVLATLVKLAVVEDKVETREYAVSGLQNLAFEKDNRTKLVSYGSGVVIEALKKCITSDPNDKTRRRSAGALTNLVCDETAERMSNHPGLFQTLAQVSATDKNDDVQQRATLALTKLANSITVRMPCWEGLLDALIVASSCAVADGIVSAMFRVKARVEENRESMTNHPRLLETLADLCLRTSVSEDMKASQKDCENAIKAVAHLANEPLNHKSLCNKSVLAALVHCASLEGREEMVTRARDAAVLAMERMAMEHSNRPMMARHPGLLVSIAQATEREMKEEINLSGTINGQPRLAKPLLMSLLVAM</sequence>
<organism evidence="9 10">
    <name type="scientific">Cyclostephanos tholiformis</name>
    <dbReference type="NCBI Taxonomy" id="382380"/>
    <lineage>
        <taxon>Eukaryota</taxon>
        <taxon>Sar</taxon>
        <taxon>Stramenopiles</taxon>
        <taxon>Ochrophyta</taxon>
        <taxon>Bacillariophyta</taxon>
        <taxon>Coscinodiscophyceae</taxon>
        <taxon>Thalassiosirophycidae</taxon>
        <taxon>Stephanodiscales</taxon>
        <taxon>Stephanodiscaceae</taxon>
        <taxon>Cyclostephanos</taxon>
    </lineage>
</organism>
<feature type="region of interest" description="Disordered" evidence="8">
    <location>
        <begin position="1"/>
        <end position="161"/>
    </location>
</feature>
<comment type="caution">
    <text evidence="9">The sequence shown here is derived from an EMBL/GenBank/DDBJ whole genome shotgun (WGS) entry which is preliminary data.</text>
</comment>
<evidence type="ECO:0000313" key="9">
    <source>
        <dbReference type="EMBL" id="KAL3810364.1"/>
    </source>
</evidence>
<dbReference type="Proteomes" id="UP001530377">
    <property type="component" value="Unassembled WGS sequence"/>
</dbReference>
<keyword evidence="5" id="KW-0472">Membrane</keyword>
<keyword evidence="6" id="KW-0449">Lipoprotein</keyword>
<evidence type="ECO:0000313" key="10">
    <source>
        <dbReference type="Proteomes" id="UP001530377"/>
    </source>
</evidence>
<dbReference type="SUPFAM" id="SSF48371">
    <property type="entry name" value="ARM repeat"/>
    <property type="match status" value="2"/>
</dbReference>
<evidence type="ECO:0000256" key="3">
    <source>
        <dbReference type="ARBA" id="ARBA00022554"/>
    </source>
</evidence>
<comment type="similarity">
    <text evidence="2">Belongs to the beta-catenin family.</text>
</comment>